<evidence type="ECO:0000256" key="2">
    <source>
        <dbReference type="ARBA" id="ARBA00010101"/>
    </source>
</evidence>
<evidence type="ECO:0000256" key="8">
    <source>
        <dbReference type="ARBA" id="ARBA00023264"/>
    </source>
</evidence>
<dbReference type="UniPathway" id="UPA00558">
    <property type="reaction ID" value="UER00742"/>
</dbReference>
<dbReference type="InterPro" id="IPR004821">
    <property type="entry name" value="Cyt_trans-like"/>
</dbReference>
<keyword evidence="7" id="KW-0594">Phospholipid biosynthesis</keyword>
<dbReference type="InterPro" id="IPR044608">
    <property type="entry name" value="Ect1/PCYT2"/>
</dbReference>
<gene>
    <name evidence="14" type="primary">ABSGL_14167.1 scaffold 14385</name>
</gene>
<evidence type="ECO:0000256" key="6">
    <source>
        <dbReference type="ARBA" id="ARBA00023098"/>
    </source>
</evidence>
<dbReference type="EMBL" id="LT554895">
    <property type="protein sequence ID" value="SAM08504.1"/>
    <property type="molecule type" value="Genomic_DNA"/>
</dbReference>
<dbReference type="GO" id="GO:0005737">
    <property type="term" value="C:cytoplasm"/>
    <property type="evidence" value="ECO:0007669"/>
    <property type="project" value="TreeGrafter"/>
</dbReference>
<feature type="region of interest" description="Disordered" evidence="12">
    <location>
        <begin position="329"/>
        <end position="351"/>
    </location>
</feature>
<evidence type="ECO:0000256" key="10">
    <source>
        <dbReference type="ARBA" id="ARBA00024221"/>
    </source>
</evidence>
<dbReference type="PANTHER" id="PTHR45780:SF2">
    <property type="entry name" value="ETHANOLAMINE-PHOSPHATE CYTIDYLYLTRANSFERASE"/>
    <property type="match status" value="1"/>
</dbReference>
<feature type="domain" description="Cytidyltransferase-like" evidence="13">
    <location>
        <begin position="208"/>
        <end position="290"/>
    </location>
</feature>
<sequence length="351" mass="39249">MTTSNTPAKKPVRVWVDGCFDMMHYGHANALRQAKSMGDILVVGVHSDAEIKKNKGPTVMKEEERYAAVAACKWVDQVVPDAPYNTTVEILQEYNIDFCVHGDDITTMADGTDCYQAVKDAGLYRECKRTVGVSTTELVGRMLLMTRDHHGKSKGSSIANIKSEDLGSFSSATGKRSTTTVSHFLPTSKRIVQFSEGLEPKQGDRVVYVDGTFDLFHVGHVEFLKRAKALGDFLIVGVHDDQTVNEIKGSNFPLMNLHERALSVLACRYVDEVIIGAPYSVTEDIISKEYTLPKQRGIYQIIDNPNSTITTDGIIDRIIENRLVYEERQKRKNAKATLEQEKEELEKAQKQ</sequence>
<organism evidence="14">
    <name type="scientific">Absidia glauca</name>
    <name type="common">Pin mould</name>
    <dbReference type="NCBI Taxonomy" id="4829"/>
    <lineage>
        <taxon>Eukaryota</taxon>
        <taxon>Fungi</taxon>
        <taxon>Fungi incertae sedis</taxon>
        <taxon>Mucoromycota</taxon>
        <taxon>Mucoromycotina</taxon>
        <taxon>Mucoromycetes</taxon>
        <taxon>Mucorales</taxon>
        <taxon>Cunninghamellaceae</taxon>
        <taxon>Absidia</taxon>
    </lineage>
</organism>
<feature type="compositionally biased region" description="Basic and acidic residues" evidence="12">
    <location>
        <begin position="338"/>
        <end position="351"/>
    </location>
</feature>
<evidence type="ECO:0000256" key="1">
    <source>
        <dbReference type="ARBA" id="ARBA00005189"/>
    </source>
</evidence>
<comment type="pathway">
    <text evidence="1">Lipid metabolism.</text>
</comment>
<evidence type="ECO:0000259" key="13">
    <source>
        <dbReference type="Pfam" id="PF01467"/>
    </source>
</evidence>
<dbReference type="GO" id="GO:0006646">
    <property type="term" value="P:phosphatidylethanolamine biosynthetic process"/>
    <property type="evidence" value="ECO:0007669"/>
    <property type="project" value="UniProtKB-UniPathway"/>
</dbReference>
<dbReference type="Proteomes" id="UP000078561">
    <property type="component" value="Unassembled WGS sequence"/>
</dbReference>
<dbReference type="Gene3D" id="3.40.50.620">
    <property type="entry name" value="HUPs"/>
    <property type="match status" value="2"/>
</dbReference>
<dbReference type="OMA" id="QCKYINA"/>
<dbReference type="Pfam" id="PF01467">
    <property type="entry name" value="CTP_transf_like"/>
    <property type="match status" value="2"/>
</dbReference>
<keyword evidence="3" id="KW-0444">Lipid biosynthesis</keyword>
<dbReference type="GO" id="GO:0004306">
    <property type="term" value="F:ethanolamine-phosphate cytidylyltransferase activity"/>
    <property type="evidence" value="ECO:0007669"/>
    <property type="project" value="UniProtKB-EC"/>
</dbReference>
<keyword evidence="8" id="KW-1208">Phospholipid metabolism</keyword>
<feature type="domain" description="Cytidyltransferase-like" evidence="13">
    <location>
        <begin position="16"/>
        <end position="139"/>
    </location>
</feature>
<comment type="pathway">
    <text evidence="9">Phospholipid metabolism; phosphatidylethanolamine biosynthesis; phosphatidylethanolamine from ethanolamine: step 2/3.</text>
</comment>
<evidence type="ECO:0000256" key="5">
    <source>
        <dbReference type="ARBA" id="ARBA00022695"/>
    </source>
</evidence>
<dbReference type="EC" id="2.7.7.14" evidence="10"/>
<dbReference type="InterPro" id="IPR014729">
    <property type="entry name" value="Rossmann-like_a/b/a_fold"/>
</dbReference>
<evidence type="ECO:0000256" key="9">
    <source>
        <dbReference type="ARBA" id="ARBA00024191"/>
    </source>
</evidence>
<dbReference type="AlphaFoldDB" id="A0A168SIZ5"/>
<dbReference type="PANTHER" id="PTHR45780">
    <property type="entry name" value="ETHANOLAMINE-PHOSPHATE CYTIDYLYLTRANSFERASE"/>
    <property type="match status" value="1"/>
</dbReference>
<dbReference type="CDD" id="cd02174">
    <property type="entry name" value="CCT"/>
    <property type="match status" value="1"/>
</dbReference>
<dbReference type="NCBIfam" id="TIGR00125">
    <property type="entry name" value="cyt_tran_rel"/>
    <property type="match status" value="2"/>
</dbReference>
<proteinExistence type="inferred from homology"/>
<keyword evidence="5" id="KW-0548">Nucleotidyltransferase</keyword>
<comment type="similarity">
    <text evidence="2">Belongs to the cytidylyltransferase family.</text>
</comment>
<keyword evidence="4" id="KW-0808">Transferase</keyword>
<protein>
    <recommendedName>
        <fullName evidence="10">ethanolamine-phosphate cytidylyltransferase</fullName>
        <ecNumber evidence="10">2.7.7.14</ecNumber>
    </recommendedName>
    <alternativeName>
        <fullName evidence="11">CTP:phosphoethanolamine cytidylyltransferase</fullName>
    </alternativeName>
</protein>
<keyword evidence="15" id="KW-1185">Reference proteome</keyword>
<dbReference type="SUPFAM" id="SSF52374">
    <property type="entry name" value="Nucleotidylyl transferase"/>
    <property type="match status" value="2"/>
</dbReference>
<name>A0A168SIZ5_ABSGL</name>
<keyword evidence="6" id="KW-0443">Lipid metabolism</keyword>
<evidence type="ECO:0000256" key="4">
    <source>
        <dbReference type="ARBA" id="ARBA00022679"/>
    </source>
</evidence>
<evidence type="ECO:0000313" key="14">
    <source>
        <dbReference type="EMBL" id="SAM08504.1"/>
    </source>
</evidence>
<dbReference type="InterPro" id="IPR041723">
    <property type="entry name" value="CCT"/>
</dbReference>
<dbReference type="CDD" id="cd02173">
    <property type="entry name" value="ECT"/>
    <property type="match status" value="1"/>
</dbReference>
<evidence type="ECO:0000256" key="11">
    <source>
        <dbReference type="ARBA" id="ARBA00031473"/>
    </source>
</evidence>
<dbReference type="STRING" id="4829.A0A168SIZ5"/>
<reference evidence="14" key="1">
    <citation type="submission" date="2016-04" db="EMBL/GenBank/DDBJ databases">
        <authorList>
            <person name="Evans L.H."/>
            <person name="Alamgir A."/>
            <person name="Owens N."/>
            <person name="Weber N.D."/>
            <person name="Virtaneva K."/>
            <person name="Barbian K."/>
            <person name="Babar A."/>
            <person name="Rosenke K."/>
        </authorList>
    </citation>
    <scope>NUCLEOTIDE SEQUENCE [LARGE SCALE GENOMIC DNA]</scope>
    <source>
        <strain evidence="14">CBS 101.48</strain>
    </source>
</reference>
<evidence type="ECO:0000313" key="15">
    <source>
        <dbReference type="Proteomes" id="UP000078561"/>
    </source>
</evidence>
<evidence type="ECO:0000256" key="12">
    <source>
        <dbReference type="SAM" id="MobiDB-lite"/>
    </source>
</evidence>
<dbReference type="InParanoid" id="A0A168SIZ5"/>
<accession>A0A168SIZ5</accession>
<dbReference type="OrthoDB" id="40021at2759"/>
<dbReference type="FunCoup" id="A0A168SIZ5">
    <property type="interactions" value="655"/>
</dbReference>
<evidence type="ECO:0000256" key="7">
    <source>
        <dbReference type="ARBA" id="ARBA00023209"/>
    </source>
</evidence>
<evidence type="ECO:0000256" key="3">
    <source>
        <dbReference type="ARBA" id="ARBA00022516"/>
    </source>
</evidence>